<dbReference type="AlphaFoldDB" id="A0A512MAH3"/>
<protein>
    <submittedName>
        <fullName evidence="9">EscS/YscS/HrcS family type III secretion system export apparatus protein</fullName>
    </submittedName>
</protein>
<keyword evidence="7 8" id="KW-0472">Membrane</keyword>
<dbReference type="PANTHER" id="PTHR34040">
    <property type="entry name" value="FLAGELLAR BIOSYNTHETIC PROTEIN FLIQ"/>
    <property type="match status" value="1"/>
</dbReference>
<accession>A0A512MAH3</accession>
<dbReference type="InterPro" id="IPR006306">
    <property type="entry name" value="T3SS_HrpO"/>
</dbReference>
<evidence type="ECO:0000256" key="7">
    <source>
        <dbReference type="ARBA" id="ARBA00023136"/>
    </source>
</evidence>
<dbReference type="PIRSF" id="PIRSF004669">
    <property type="entry name" value="FliQ"/>
    <property type="match status" value="1"/>
</dbReference>
<name>A0A512MAH3_9BACT</name>
<evidence type="ECO:0000256" key="4">
    <source>
        <dbReference type="ARBA" id="ARBA00022692"/>
    </source>
</evidence>
<dbReference type="RefSeq" id="WP_146851309.1">
    <property type="nucleotide sequence ID" value="NZ_BKAG01000020.1"/>
</dbReference>
<keyword evidence="6" id="KW-0843">Virulence</keyword>
<keyword evidence="10" id="KW-1185">Reference proteome</keyword>
<dbReference type="OrthoDB" id="9806440at2"/>
<evidence type="ECO:0000256" key="6">
    <source>
        <dbReference type="ARBA" id="ARBA00023026"/>
    </source>
</evidence>
<evidence type="ECO:0000313" key="9">
    <source>
        <dbReference type="EMBL" id="GEP43736.1"/>
    </source>
</evidence>
<comment type="similarity">
    <text evidence="2">Belongs to the FliQ/MopD/SpaQ family.</text>
</comment>
<comment type="caution">
    <text evidence="9">The sequence shown here is derived from an EMBL/GenBank/DDBJ whole genome shotgun (WGS) entry which is preliminary data.</text>
</comment>
<dbReference type="GO" id="GO:0005886">
    <property type="term" value="C:plasma membrane"/>
    <property type="evidence" value="ECO:0007669"/>
    <property type="project" value="UniProtKB-SubCell"/>
</dbReference>
<dbReference type="PRINTS" id="PR00952">
    <property type="entry name" value="TYPE3IMQPROT"/>
</dbReference>
<feature type="transmembrane region" description="Helical" evidence="8">
    <location>
        <begin position="49"/>
        <end position="68"/>
    </location>
</feature>
<proteinExistence type="inferred from homology"/>
<keyword evidence="4 8" id="KW-0812">Transmembrane</keyword>
<feature type="transmembrane region" description="Helical" evidence="8">
    <location>
        <begin position="12"/>
        <end position="37"/>
    </location>
</feature>
<dbReference type="Proteomes" id="UP000321577">
    <property type="component" value="Unassembled WGS sequence"/>
</dbReference>
<comment type="subcellular location">
    <subcellularLocation>
        <location evidence="1">Cell membrane</location>
        <topology evidence="1">Multi-pass membrane protein</topology>
    </subcellularLocation>
</comment>
<dbReference type="PANTHER" id="PTHR34040:SF7">
    <property type="entry name" value="SURFACE PRESENTATION OF ANTIGENS PROTEIN SPAQ"/>
    <property type="match status" value="1"/>
</dbReference>
<dbReference type="EMBL" id="BKAG01000020">
    <property type="protein sequence ID" value="GEP43736.1"/>
    <property type="molecule type" value="Genomic_DNA"/>
</dbReference>
<evidence type="ECO:0000256" key="2">
    <source>
        <dbReference type="ARBA" id="ARBA00006156"/>
    </source>
</evidence>
<keyword evidence="5 8" id="KW-1133">Transmembrane helix</keyword>
<keyword evidence="3" id="KW-1003">Cell membrane</keyword>
<reference evidence="9 10" key="1">
    <citation type="submission" date="2019-07" db="EMBL/GenBank/DDBJ databases">
        <title>Whole genome shotgun sequence of Brevifollis gellanilyticus NBRC 108608.</title>
        <authorList>
            <person name="Hosoyama A."/>
            <person name="Uohara A."/>
            <person name="Ohji S."/>
            <person name="Ichikawa N."/>
        </authorList>
    </citation>
    <scope>NUCLEOTIDE SEQUENCE [LARGE SCALE GENOMIC DNA]</scope>
    <source>
        <strain evidence="9 10">NBRC 108608</strain>
    </source>
</reference>
<evidence type="ECO:0000256" key="3">
    <source>
        <dbReference type="ARBA" id="ARBA00022475"/>
    </source>
</evidence>
<sequence length="89" mass="9864">MNQSFLLEMTNQALILVLILSMPPIIVATVVGVLVSLIQALTQVQEQTLGFAVKLIVVTMVLLLTAGWTGAEMYKYTLHIFDTFPTLQR</sequence>
<gene>
    <name evidence="9" type="ORF">BGE01nite_30270</name>
</gene>
<evidence type="ECO:0000256" key="1">
    <source>
        <dbReference type="ARBA" id="ARBA00004651"/>
    </source>
</evidence>
<dbReference type="Pfam" id="PF01313">
    <property type="entry name" value="Bac_export_3"/>
    <property type="match status" value="1"/>
</dbReference>
<evidence type="ECO:0000256" key="5">
    <source>
        <dbReference type="ARBA" id="ARBA00022989"/>
    </source>
</evidence>
<dbReference type="GO" id="GO:0009306">
    <property type="term" value="P:protein secretion"/>
    <property type="evidence" value="ECO:0007669"/>
    <property type="project" value="InterPro"/>
</dbReference>
<evidence type="ECO:0000313" key="10">
    <source>
        <dbReference type="Proteomes" id="UP000321577"/>
    </source>
</evidence>
<organism evidence="9 10">
    <name type="scientific">Brevifollis gellanilyticus</name>
    <dbReference type="NCBI Taxonomy" id="748831"/>
    <lineage>
        <taxon>Bacteria</taxon>
        <taxon>Pseudomonadati</taxon>
        <taxon>Verrucomicrobiota</taxon>
        <taxon>Verrucomicrobiia</taxon>
        <taxon>Verrucomicrobiales</taxon>
        <taxon>Verrucomicrobiaceae</taxon>
    </lineage>
</organism>
<evidence type="ECO:0000256" key="8">
    <source>
        <dbReference type="SAM" id="Phobius"/>
    </source>
</evidence>
<dbReference type="InterPro" id="IPR002191">
    <property type="entry name" value="Bac_export_3"/>
</dbReference>
<dbReference type="NCBIfam" id="TIGR01403">
    <property type="entry name" value="fliQ_rel_III"/>
    <property type="match status" value="1"/>
</dbReference>